<reference evidence="3" key="1">
    <citation type="journal article" date="2019" name="Int. J. Syst. Evol. Microbiol.">
        <title>The Global Catalogue of Microorganisms (GCM) 10K type strain sequencing project: providing services to taxonomists for standard genome sequencing and annotation.</title>
        <authorList>
            <consortium name="The Broad Institute Genomics Platform"/>
            <consortium name="The Broad Institute Genome Sequencing Center for Infectious Disease"/>
            <person name="Wu L."/>
            <person name="Ma J."/>
        </authorList>
    </citation>
    <scope>NUCLEOTIDE SEQUENCE [LARGE SCALE GENOMIC DNA]</scope>
    <source>
        <strain evidence="3">CCUG 61485</strain>
    </source>
</reference>
<dbReference type="InterPro" id="IPR013783">
    <property type="entry name" value="Ig-like_fold"/>
</dbReference>
<dbReference type="Gene3D" id="2.60.40.1120">
    <property type="entry name" value="Carboxypeptidase-like, regulatory domain"/>
    <property type="match status" value="1"/>
</dbReference>
<dbReference type="SUPFAM" id="SSF82171">
    <property type="entry name" value="DPP6 N-terminal domain-like"/>
    <property type="match status" value="1"/>
</dbReference>
<gene>
    <name evidence="2" type="ORF">ACFQ39_01085</name>
</gene>
<feature type="domain" description="Fibronectin type-III" evidence="1">
    <location>
        <begin position="118"/>
        <end position="214"/>
    </location>
</feature>
<dbReference type="PROSITE" id="PS51257">
    <property type="entry name" value="PROKAR_LIPOPROTEIN"/>
    <property type="match status" value="1"/>
</dbReference>
<dbReference type="PANTHER" id="PTHR36842:SF1">
    <property type="entry name" value="PROTEIN TOLB"/>
    <property type="match status" value="1"/>
</dbReference>
<protein>
    <submittedName>
        <fullName evidence="2">Carboxypeptidase regulatory-like domain-containing protein</fullName>
    </submittedName>
</protein>
<dbReference type="RefSeq" id="WP_377175567.1">
    <property type="nucleotide sequence ID" value="NZ_JBHTMY010000001.1"/>
</dbReference>
<dbReference type="SUPFAM" id="SSF49464">
    <property type="entry name" value="Carboxypeptidase regulatory domain-like"/>
    <property type="match status" value="1"/>
</dbReference>
<evidence type="ECO:0000313" key="2">
    <source>
        <dbReference type="EMBL" id="MFD1314196.1"/>
    </source>
</evidence>
<dbReference type="Proteomes" id="UP001597201">
    <property type="component" value="Unassembled WGS sequence"/>
</dbReference>
<dbReference type="InterPro" id="IPR011042">
    <property type="entry name" value="6-blade_b-propeller_TolB-like"/>
</dbReference>
<name>A0ABW3XXD4_9FLAO</name>
<dbReference type="CDD" id="cd00063">
    <property type="entry name" value="FN3"/>
    <property type="match status" value="1"/>
</dbReference>
<comment type="caution">
    <text evidence="2">The sequence shown here is derived from an EMBL/GenBank/DDBJ whole genome shotgun (WGS) entry which is preliminary data.</text>
</comment>
<proteinExistence type="predicted"/>
<dbReference type="Gene3D" id="2.120.10.30">
    <property type="entry name" value="TolB, C-terminal domain"/>
    <property type="match status" value="1"/>
</dbReference>
<dbReference type="PANTHER" id="PTHR36842">
    <property type="entry name" value="PROTEIN TOLB HOMOLOG"/>
    <property type="match status" value="1"/>
</dbReference>
<evidence type="ECO:0000313" key="3">
    <source>
        <dbReference type="Proteomes" id="UP001597201"/>
    </source>
</evidence>
<accession>A0ABW3XXD4</accession>
<dbReference type="EMBL" id="JBHTMY010000001">
    <property type="protein sequence ID" value="MFD1314196.1"/>
    <property type="molecule type" value="Genomic_DNA"/>
</dbReference>
<keyword evidence="3" id="KW-1185">Reference proteome</keyword>
<organism evidence="2 3">
    <name type="scientific">Namhaeicola litoreus</name>
    <dbReference type="NCBI Taxonomy" id="1052145"/>
    <lineage>
        <taxon>Bacteria</taxon>
        <taxon>Pseudomonadati</taxon>
        <taxon>Bacteroidota</taxon>
        <taxon>Flavobacteriia</taxon>
        <taxon>Flavobacteriales</taxon>
        <taxon>Flavobacteriaceae</taxon>
        <taxon>Namhaeicola</taxon>
    </lineage>
</organism>
<dbReference type="Gene3D" id="2.60.40.10">
    <property type="entry name" value="Immunoglobulins"/>
    <property type="match status" value="1"/>
</dbReference>
<dbReference type="SUPFAM" id="SSF49265">
    <property type="entry name" value="Fibronectin type III"/>
    <property type="match status" value="1"/>
</dbReference>
<dbReference type="InterPro" id="IPR036116">
    <property type="entry name" value="FN3_sf"/>
</dbReference>
<dbReference type="InterPro" id="IPR008969">
    <property type="entry name" value="CarboxyPept-like_regulatory"/>
</dbReference>
<evidence type="ECO:0000259" key="1">
    <source>
        <dbReference type="PROSITE" id="PS50853"/>
    </source>
</evidence>
<dbReference type="Pfam" id="PF13620">
    <property type="entry name" value="CarboxypepD_reg"/>
    <property type="match status" value="1"/>
</dbReference>
<dbReference type="InterPro" id="IPR003961">
    <property type="entry name" value="FN3_dom"/>
</dbReference>
<sequence length="503" mass="56059">MKIRSVHIISFLFSFLILLACGEDTIEFGGTGKIKGKVVEDISFIPVENAKIELSPSGNTVFSDAEGNFEMENVTVGEYSVSATKEGFLTGFEPAQIEVGSEVNVVFELKEETANNRPPNEPKLISPEDNAIDVALTTNLVWSASDPDDDNLTFTIKIKNDKNNDEVVKENITDTIFQLTDLTTSTKYFWQVSAYDSINAPVWSKLRSFTTSNQVNSRYLYVKSSNGNNVIYSRDEDGSESALTPASLNSWRPRKNSSSNLIAFLRTDENFETQIYTINPDGSNLFKVTKTPVAGFKPSEMDFSWNSNGSKLIYPHFDKIYEINKDGSGLRLIHQTTDGNFISECDWSYDGNTIVVKTNNSNGYNVSIYTIDMNGNKKTNVLSGVNGAAGGLNLSVDGKTLLYTYDISGFESSSYRQLNTRMYIYDFTSNTRRDISANKIDGSLDIDPRFSPDEAKVIFVNTSNDGVSQKNIFTQNVNEDGTIDGTQYERQELVQDAIMPDWE</sequence>
<dbReference type="PROSITE" id="PS50853">
    <property type="entry name" value="FN3"/>
    <property type="match status" value="1"/>
</dbReference>